<keyword evidence="2" id="KW-1185">Reference proteome</keyword>
<reference evidence="2" key="2">
    <citation type="submission" date="2015-01" db="EMBL/GenBank/DDBJ databases">
        <title>Evolutionary Origins and Diversification of the Mycorrhizal Mutualists.</title>
        <authorList>
            <consortium name="DOE Joint Genome Institute"/>
            <consortium name="Mycorrhizal Genomics Consortium"/>
            <person name="Kohler A."/>
            <person name="Kuo A."/>
            <person name="Nagy L.G."/>
            <person name="Floudas D."/>
            <person name="Copeland A."/>
            <person name="Barry K.W."/>
            <person name="Cichocki N."/>
            <person name="Veneault-Fourrey C."/>
            <person name="LaButti K."/>
            <person name="Lindquist E.A."/>
            <person name="Lipzen A."/>
            <person name="Lundell T."/>
            <person name="Morin E."/>
            <person name="Murat C."/>
            <person name="Riley R."/>
            <person name="Ohm R."/>
            <person name="Sun H."/>
            <person name="Tunlid A."/>
            <person name="Henrissat B."/>
            <person name="Grigoriev I.V."/>
            <person name="Hibbett D.S."/>
            <person name="Martin F."/>
        </authorList>
    </citation>
    <scope>NUCLEOTIDE SEQUENCE [LARGE SCALE GENOMIC DNA]</scope>
    <source>
        <strain evidence="2">LaAM-08-1</strain>
    </source>
</reference>
<organism evidence="1 2">
    <name type="scientific">Laccaria amethystina LaAM-08-1</name>
    <dbReference type="NCBI Taxonomy" id="1095629"/>
    <lineage>
        <taxon>Eukaryota</taxon>
        <taxon>Fungi</taxon>
        <taxon>Dikarya</taxon>
        <taxon>Basidiomycota</taxon>
        <taxon>Agaricomycotina</taxon>
        <taxon>Agaricomycetes</taxon>
        <taxon>Agaricomycetidae</taxon>
        <taxon>Agaricales</taxon>
        <taxon>Agaricineae</taxon>
        <taxon>Hydnangiaceae</taxon>
        <taxon>Laccaria</taxon>
    </lineage>
</organism>
<evidence type="ECO:0000313" key="1">
    <source>
        <dbReference type="EMBL" id="KIK00544.1"/>
    </source>
</evidence>
<sequence>MSRRVTLTMATKDFIVRRQRGAPVIEHARFIAWALTEKPRSESVMTSSGHLPLGQSRLPRVLLVYVGGERTTVLEELSGYFRVSSVVGEGVMKGL</sequence>
<reference evidence="1 2" key="1">
    <citation type="submission" date="2014-04" db="EMBL/GenBank/DDBJ databases">
        <authorList>
            <consortium name="DOE Joint Genome Institute"/>
            <person name="Kuo A."/>
            <person name="Kohler A."/>
            <person name="Nagy L.G."/>
            <person name="Floudas D."/>
            <person name="Copeland A."/>
            <person name="Barry K.W."/>
            <person name="Cichocki N."/>
            <person name="Veneault-Fourrey C."/>
            <person name="LaButti K."/>
            <person name="Lindquist E.A."/>
            <person name="Lipzen A."/>
            <person name="Lundell T."/>
            <person name="Morin E."/>
            <person name="Murat C."/>
            <person name="Sun H."/>
            <person name="Tunlid A."/>
            <person name="Henrissat B."/>
            <person name="Grigoriev I.V."/>
            <person name="Hibbett D.S."/>
            <person name="Martin F."/>
            <person name="Nordberg H.P."/>
            <person name="Cantor M.N."/>
            <person name="Hua S.X."/>
        </authorList>
    </citation>
    <scope>NUCLEOTIDE SEQUENCE [LARGE SCALE GENOMIC DNA]</scope>
    <source>
        <strain evidence="1 2">LaAM-08-1</strain>
    </source>
</reference>
<accession>A0A0C9XG43</accession>
<name>A0A0C9XG43_9AGAR</name>
<dbReference type="HOGENOM" id="CLU_2373136_0_0_1"/>
<dbReference type="AlphaFoldDB" id="A0A0C9XG43"/>
<protein>
    <submittedName>
        <fullName evidence="1">Uncharacterized protein</fullName>
    </submittedName>
</protein>
<proteinExistence type="predicted"/>
<evidence type="ECO:0000313" key="2">
    <source>
        <dbReference type="Proteomes" id="UP000054477"/>
    </source>
</evidence>
<dbReference type="Proteomes" id="UP000054477">
    <property type="component" value="Unassembled WGS sequence"/>
</dbReference>
<dbReference type="EMBL" id="KN838623">
    <property type="protein sequence ID" value="KIK00544.1"/>
    <property type="molecule type" value="Genomic_DNA"/>
</dbReference>
<gene>
    <name evidence="1" type="ORF">K443DRAFT_601836</name>
</gene>